<comment type="subunit">
    <text evidence="2 10">Heterodimer of HisH and HisF.</text>
</comment>
<keyword evidence="3 10" id="KW-0028">Amino-acid biosynthesis</keyword>
<evidence type="ECO:0000259" key="11">
    <source>
        <dbReference type="Pfam" id="PF00117"/>
    </source>
</evidence>
<evidence type="ECO:0000256" key="1">
    <source>
        <dbReference type="ARBA" id="ARBA00005091"/>
    </source>
</evidence>
<proteinExistence type="inferred from homology"/>
<gene>
    <name evidence="10" type="primary">hisH</name>
    <name evidence="12" type="ORF">NEF87_003088</name>
</gene>
<dbReference type="InterPro" id="IPR010139">
    <property type="entry name" value="Imidazole-glycPsynth_HisH"/>
</dbReference>
<evidence type="ECO:0000256" key="6">
    <source>
        <dbReference type="ARBA" id="ARBA00023102"/>
    </source>
</evidence>
<keyword evidence="5 10" id="KW-0315">Glutamine amidotransferase</keyword>
<dbReference type="PROSITE" id="PS51273">
    <property type="entry name" value="GATASE_TYPE_1"/>
    <property type="match status" value="1"/>
</dbReference>
<keyword evidence="6 10" id="KW-0368">Histidine biosynthesis</keyword>
<feature type="active site" evidence="10">
    <location>
        <position position="180"/>
    </location>
</feature>
<evidence type="ECO:0000256" key="7">
    <source>
        <dbReference type="ARBA" id="ARBA00023239"/>
    </source>
</evidence>
<dbReference type="EMBL" id="CP104013">
    <property type="protein sequence ID" value="UYP46803.1"/>
    <property type="molecule type" value="Genomic_DNA"/>
</dbReference>
<dbReference type="CDD" id="cd01748">
    <property type="entry name" value="GATase1_IGP_Synthase"/>
    <property type="match status" value="1"/>
</dbReference>
<evidence type="ECO:0000313" key="12">
    <source>
        <dbReference type="EMBL" id="UYP46803.1"/>
    </source>
</evidence>
<evidence type="ECO:0000256" key="5">
    <source>
        <dbReference type="ARBA" id="ARBA00022962"/>
    </source>
</evidence>
<protein>
    <recommendedName>
        <fullName evidence="10">Imidazole glycerol phosphate synthase subunit HisH</fullName>
        <ecNumber evidence="10">4.3.2.10</ecNumber>
    </recommendedName>
    <alternativeName>
        <fullName evidence="10">IGP synthase glutaminase subunit</fullName>
        <ecNumber evidence="10">3.5.1.2</ecNumber>
    </alternativeName>
    <alternativeName>
        <fullName evidence="10">IGP synthase subunit HisH</fullName>
    </alternativeName>
    <alternativeName>
        <fullName evidence="10">ImGP synthase subunit HisH</fullName>
        <shortName evidence="10">IGPS subunit HisH</shortName>
    </alternativeName>
</protein>
<comment type="catalytic activity">
    <reaction evidence="8 10">
        <text>5-[(5-phospho-1-deoxy-D-ribulos-1-ylimino)methylamino]-1-(5-phospho-beta-D-ribosyl)imidazole-4-carboxamide + L-glutamine = D-erythro-1-(imidazol-4-yl)glycerol 3-phosphate + 5-amino-1-(5-phospho-beta-D-ribosyl)imidazole-4-carboxamide + L-glutamate + H(+)</text>
        <dbReference type="Rhea" id="RHEA:24793"/>
        <dbReference type="ChEBI" id="CHEBI:15378"/>
        <dbReference type="ChEBI" id="CHEBI:29985"/>
        <dbReference type="ChEBI" id="CHEBI:58278"/>
        <dbReference type="ChEBI" id="CHEBI:58359"/>
        <dbReference type="ChEBI" id="CHEBI:58475"/>
        <dbReference type="ChEBI" id="CHEBI:58525"/>
        <dbReference type="EC" id="4.3.2.10"/>
    </reaction>
</comment>
<comment type="function">
    <text evidence="10">IGPS catalyzes the conversion of PRFAR and glutamine to IGP, AICAR and glutamate. The HisH subunit catalyzes the hydrolysis of glutamine to glutamate and ammonia as part of the synthesis of IGP and AICAR. The resulting ammonia molecule is channeled to the active site of HisF.</text>
</comment>
<feature type="active site" description="Nucleophile" evidence="10">
    <location>
        <position position="82"/>
    </location>
</feature>
<evidence type="ECO:0000256" key="4">
    <source>
        <dbReference type="ARBA" id="ARBA00022801"/>
    </source>
</evidence>
<dbReference type="Gene3D" id="3.40.50.880">
    <property type="match status" value="1"/>
</dbReference>
<dbReference type="EC" id="3.5.1.2" evidence="10"/>
<dbReference type="Proteomes" id="UP001208689">
    <property type="component" value="Chromosome"/>
</dbReference>
<comment type="subcellular location">
    <subcellularLocation>
        <location evidence="10">Cytoplasm</location>
    </subcellularLocation>
</comment>
<name>A0ABY6HTY2_9ARCH</name>
<reference evidence="12" key="1">
    <citation type="submission" date="2022-09" db="EMBL/GenBank/DDBJ databases">
        <title>Actin cytoskeleton and complex cell architecture in an #Asgard archaeon.</title>
        <authorList>
            <person name="Ponce Toledo R.I."/>
            <person name="Schleper C."/>
            <person name="Rodrigues Oliveira T."/>
            <person name="Wollweber F."/>
            <person name="Xu J."/>
            <person name="Rittmann S."/>
            <person name="Klingl A."/>
            <person name="Pilhofer M."/>
        </authorList>
    </citation>
    <scope>NUCLEOTIDE SEQUENCE</scope>
    <source>
        <strain evidence="12">B-35</strain>
    </source>
</reference>
<dbReference type="GO" id="GO:0004359">
    <property type="term" value="F:glutaminase activity"/>
    <property type="evidence" value="ECO:0007669"/>
    <property type="project" value="UniProtKB-EC"/>
</dbReference>
<keyword evidence="10" id="KW-0963">Cytoplasm</keyword>
<feature type="active site" evidence="10">
    <location>
        <position position="178"/>
    </location>
</feature>
<evidence type="ECO:0000256" key="8">
    <source>
        <dbReference type="ARBA" id="ARBA00047838"/>
    </source>
</evidence>
<evidence type="ECO:0000256" key="10">
    <source>
        <dbReference type="HAMAP-Rule" id="MF_00278"/>
    </source>
</evidence>
<evidence type="ECO:0000313" key="13">
    <source>
        <dbReference type="Proteomes" id="UP001208689"/>
    </source>
</evidence>
<dbReference type="PIRSF" id="PIRSF000495">
    <property type="entry name" value="Amidotransf_hisH"/>
    <property type="match status" value="1"/>
</dbReference>
<dbReference type="PANTHER" id="PTHR42701:SF1">
    <property type="entry name" value="IMIDAZOLE GLYCEROL PHOSPHATE SYNTHASE SUBUNIT HISH"/>
    <property type="match status" value="1"/>
</dbReference>
<dbReference type="PANTHER" id="PTHR42701">
    <property type="entry name" value="IMIDAZOLE GLYCEROL PHOSPHATE SYNTHASE SUBUNIT HISH"/>
    <property type="match status" value="1"/>
</dbReference>
<dbReference type="HAMAP" id="MF_00278">
    <property type="entry name" value="HisH"/>
    <property type="match status" value="1"/>
</dbReference>
<evidence type="ECO:0000256" key="2">
    <source>
        <dbReference type="ARBA" id="ARBA00011152"/>
    </source>
</evidence>
<keyword evidence="13" id="KW-1185">Reference proteome</keyword>
<evidence type="ECO:0000256" key="9">
    <source>
        <dbReference type="ARBA" id="ARBA00049534"/>
    </source>
</evidence>
<comment type="pathway">
    <text evidence="1 10">Amino-acid biosynthesis; L-histidine biosynthesis; L-histidine from 5-phospho-alpha-D-ribose 1-diphosphate: step 5/9.</text>
</comment>
<comment type="catalytic activity">
    <reaction evidence="9 10">
        <text>L-glutamine + H2O = L-glutamate + NH4(+)</text>
        <dbReference type="Rhea" id="RHEA:15889"/>
        <dbReference type="ChEBI" id="CHEBI:15377"/>
        <dbReference type="ChEBI" id="CHEBI:28938"/>
        <dbReference type="ChEBI" id="CHEBI:29985"/>
        <dbReference type="ChEBI" id="CHEBI:58359"/>
        <dbReference type="EC" id="3.5.1.2"/>
    </reaction>
</comment>
<feature type="domain" description="Glutamine amidotransferase" evidence="11">
    <location>
        <begin position="7"/>
        <end position="183"/>
    </location>
</feature>
<dbReference type="EC" id="4.3.2.10" evidence="10"/>
<dbReference type="NCBIfam" id="TIGR01855">
    <property type="entry name" value="IMP_synth_hisH"/>
    <property type="match status" value="1"/>
</dbReference>
<evidence type="ECO:0000256" key="3">
    <source>
        <dbReference type="ARBA" id="ARBA00022605"/>
    </source>
</evidence>
<dbReference type="InterPro" id="IPR017926">
    <property type="entry name" value="GATASE"/>
</dbReference>
<keyword evidence="7 10" id="KW-0456">Lyase</keyword>
<keyword evidence="4 10" id="KW-0378">Hydrolase</keyword>
<dbReference type="SUPFAM" id="SSF52317">
    <property type="entry name" value="Class I glutamine amidotransferase-like"/>
    <property type="match status" value="1"/>
</dbReference>
<dbReference type="Pfam" id="PF00117">
    <property type="entry name" value="GATase"/>
    <property type="match status" value="1"/>
</dbReference>
<dbReference type="InterPro" id="IPR029062">
    <property type="entry name" value="Class_I_gatase-like"/>
</dbReference>
<accession>A0ABY6HTY2</accession>
<organism evidence="12 13">
    <name type="scientific">Candidatus Lokiarchaeum ossiferum</name>
    <dbReference type="NCBI Taxonomy" id="2951803"/>
    <lineage>
        <taxon>Archaea</taxon>
        <taxon>Promethearchaeati</taxon>
        <taxon>Promethearchaeota</taxon>
        <taxon>Promethearchaeia</taxon>
        <taxon>Promethearchaeales</taxon>
        <taxon>Promethearchaeaceae</taxon>
        <taxon>Candidatus Lokiarchaeum</taxon>
    </lineage>
</organism>
<sequence>MDDNIAIIDIGSGNLQSVQKVLKYLGKDSEIIVNPEKISKFDKVILPGVGNFGKVMEGIRSRGFETPIKEIINQNTKFLGICVGMQVLFESSDESPGCPGLCSFKGKVLKFQKGKIPQIGWNLLEPRESKIISKGYVYYVNSYYVQPENESLISATSDYYGEFTGAIQFKNLTAVQFHPEKSGEYGIEFYRRWLSC</sequence>